<proteinExistence type="predicted"/>
<protein>
    <submittedName>
        <fullName evidence="1">Uncharacterized protein</fullName>
    </submittedName>
</protein>
<dbReference type="AlphaFoldDB" id="A0AAP0FZ51"/>
<accession>A0AAP0FZ51</accession>
<evidence type="ECO:0000313" key="1">
    <source>
        <dbReference type="EMBL" id="KAK8926131.1"/>
    </source>
</evidence>
<gene>
    <name evidence="1" type="ORF">KSP39_PZI018403</name>
</gene>
<organism evidence="1 2">
    <name type="scientific">Platanthera zijinensis</name>
    <dbReference type="NCBI Taxonomy" id="2320716"/>
    <lineage>
        <taxon>Eukaryota</taxon>
        <taxon>Viridiplantae</taxon>
        <taxon>Streptophyta</taxon>
        <taxon>Embryophyta</taxon>
        <taxon>Tracheophyta</taxon>
        <taxon>Spermatophyta</taxon>
        <taxon>Magnoliopsida</taxon>
        <taxon>Liliopsida</taxon>
        <taxon>Asparagales</taxon>
        <taxon>Orchidaceae</taxon>
        <taxon>Orchidoideae</taxon>
        <taxon>Orchideae</taxon>
        <taxon>Orchidinae</taxon>
        <taxon>Platanthera</taxon>
    </lineage>
</organism>
<sequence>MSAGDGRPRGDKSIIGLRDAAAALSKSAGGVLSITSIRSDVGACFRSLPTTALASADRITVAIYRRDSLWKERKVERLL</sequence>
<dbReference type="EMBL" id="JBBWWQ010000016">
    <property type="protein sequence ID" value="KAK8926131.1"/>
    <property type="molecule type" value="Genomic_DNA"/>
</dbReference>
<evidence type="ECO:0000313" key="2">
    <source>
        <dbReference type="Proteomes" id="UP001418222"/>
    </source>
</evidence>
<keyword evidence="2" id="KW-1185">Reference proteome</keyword>
<dbReference type="Proteomes" id="UP001418222">
    <property type="component" value="Unassembled WGS sequence"/>
</dbReference>
<name>A0AAP0FZ51_9ASPA</name>
<comment type="caution">
    <text evidence="1">The sequence shown here is derived from an EMBL/GenBank/DDBJ whole genome shotgun (WGS) entry which is preliminary data.</text>
</comment>
<reference evidence="1 2" key="1">
    <citation type="journal article" date="2022" name="Nat. Plants">
        <title>Genomes of leafy and leafless Platanthera orchids illuminate the evolution of mycoheterotrophy.</title>
        <authorList>
            <person name="Li M.H."/>
            <person name="Liu K.W."/>
            <person name="Li Z."/>
            <person name="Lu H.C."/>
            <person name="Ye Q.L."/>
            <person name="Zhang D."/>
            <person name="Wang J.Y."/>
            <person name="Li Y.F."/>
            <person name="Zhong Z.M."/>
            <person name="Liu X."/>
            <person name="Yu X."/>
            <person name="Liu D.K."/>
            <person name="Tu X.D."/>
            <person name="Liu B."/>
            <person name="Hao Y."/>
            <person name="Liao X.Y."/>
            <person name="Jiang Y.T."/>
            <person name="Sun W.H."/>
            <person name="Chen J."/>
            <person name="Chen Y.Q."/>
            <person name="Ai Y."/>
            <person name="Zhai J.W."/>
            <person name="Wu S.S."/>
            <person name="Zhou Z."/>
            <person name="Hsiao Y.Y."/>
            <person name="Wu W.L."/>
            <person name="Chen Y.Y."/>
            <person name="Lin Y.F."/>
            <person name="Hsu J.L."/>
            <person name="Li C.Y."/>
            <person name="Wang Z.W."/>
            <person name="Zhao X."/>
            <person name="Zhong W.Y."/>
            <person name="Ma X.K."/>
            <person name="Ma L."/>
            <person name="Huang J."/>
            <person name="Chen G.Z."/>
            <person name="Huang M.Z."/>
            <person name="Huang L."/>
            <person name="Peng D.H."/>
            <person name="Luo Y.B."/>
            <person name="Zou S.Q."/>
            <person name="Chen S.P."/>
            <person name="Lan S."/>
            <person name="Tsai W.C."/>
            <person name="Van de Peer Y."/>
            <person name="Liu Z.J."/>
        </authorList>
    </citation>
    <scope>NUCLEOTIDE SEQUENCE [LARGE SCALE GENOMIC DNA]</scope>
    <source>
        <strain evidence="1">Lor287</strain>
    </source>
</reference>